<protein>
    <submittedName>
        <fullName evidence="1">Uncharacterized protein</fullName>
    </submittedName>
</protein>
<evidence type="ECO:0000313" key="1">
    <source>
        <dbReference type="EMBL" id="TPX72070.1"/>
    </source>
</evidence>
<keyword evidence="2" id="KW-1185">Reference proteome</keyword>
<dbReference type="OrthoDB" id="2801217at2759"/>
<dbReference type="AlphaFoldDB" id="A0A507F8Z4"/>
<dbReference type="STRING" id="246404.A0A507F8Z4"/>
<gene>
    <name evidence="1" type="ORF">CcCBS67573_g05920</name>
</gene>
<evidence type="ECO:0000313" key="2">
    <source>
        <dbReference type="Proteomes" id="UP000320333"/>
    </source>
</evidence>
<organism evidence="1 2">
    <name type="scientific">Chytriomyces confervae</name>
    <dbReference type="NCBI Taxonomy" id="246404"/>
    <lineage>
        <taxon>Eukaryota</taxon>
        <taxon>Fungi</taxon>
        <taxon>Fungi incertae sedis</taxon>
        <taxon>Chytridiomycota</taxon>
        <taxon>Chytridiomycota incertae sedis</taxon>
        <taxon>Chytridiomycetes</taxon>
        <taxon>Chytridiales</taxon>
        <taxon>Chytriomycetaceae</taxon>
        <taxon>Chytriomyces</taxon>
    </lineage>
</organism>
<dbReference type="Proteomes" id="UP000320333">
    <property type="component" value="Unassembled WGS sequence"/>
</dbReference>
<dbReference type="PANTHER" id="PTHR11439">
    <property type="entry name" value="GAG-POL-RELATED RETROTRANSPOSON"/>
    <property type="match status" value="1"/>
</dbReference>
<dbReference type="CDD" id="cd09272">
    <property type="entry name" value="RNase_HI_RT_Ty1"/>
    <property type="match status" value="1"/>
</dbReference>
<accession>A0A507F8Z4</accession>
<dbReference type="PANTHER" id="PTHR11439:SF483">
    <property type="entry name" value="PEPTIDE SYNTHASE GLIP-LIKE, PUTATIVE (AFU_ORTHOLOGUE AFUA_3G12920)-RELATED"/>
    <property type="match status" value="1"/>
</dbReference>
<name>A0A507F8Z4_9FUNG</name>
<reference evidence="1 2" key="1">
    <citation type="journal article" date="2019" name="Sci. Rep.">
        <title>Comparative genomics of chytrid fungi reveal insights into the obligate biotrophic and pathogenic lifestyle of Synchytrium endobioticum.</title>
        <authorList>
            <person name="van de Vossenberg B.T.L.H."/>
            <person name="Warris S."/>
            <person name="Nguyen H.D.T."/>
            <person name="van Gent-Pelzer M.P.E."/>
            <person name="Joly D.L."/>
            <person name="van de Geest H.C."/>
            <person name="Bonants P.J.M."/>
            <person name="Smith D.S."/>
            <person name="Levesque C.A."/>
            <person name="van der Lee T.A.J."/>
        </authorList>
    </citation>
    <scope>NUCLEOTIDE SEQUENCE [LARGE SCALE GENOMIC DNA]</scope>
    <source>
        <strain evidence="1 2">CBS 675.73</strain>
    </source>
</reference>
<comment type="caution">
    <text evidence="1">The sequence shown here is derived from an EMBL/GenBank/DDBJ whole genome shotgun (WGS) entry which is preliminary data.</text>
</comment>
<dbReference type="EMBL" id="QEAP01000231">
    <property type="protein sequence ID" value="TPX72070.1"/>
    <property type="molecule type" value="Genomic_DNA"/>
</dbReference>
<proteinExistence type="predicted"/>
<sequence>MKRGVNLAEVGLGRENDWNALIRLLQYIKGTWDHGLFYTKEHGASIATVYTNDTTHLDDPKWGTAIPQAYADASYAEDTGRKSRSGHVFMMANAAVTWYSKKQPVVALSSTEAEYYALSETVKEALWIRQLLDEVGVKLNDSTTIHQDNMSTMAIALNPIQHQRVKHMDVKVHFLHDHLEKQDVKIVYCPTEDMVADIMTKALPQRLHCKFTRLLGLRSLATLKGFDEPTYTNEQKF</sequence>